<feature type="domain" description="OmpR/PhoB-type" evidence="3">
    <location>
        <begin position="113"/>
        <end position="211"/>
    </location>
</feature>
<evidence type="ECO:0000256" key="2">
    <source>
        <dbReference type="PROSITE-ProRule" id="PRU01091"/>
    </source>
</evidence>
<organism evidence="4 5">
    <name type="scientific">Candidatus Colimorpha enterica</name>
    <dbReference type="NCBI Taxonomy" id="3083063"/>
    <lineage>
        <taxon>Bacteria</taxon>
        <taxon>Pseudomonadati</taxon>
        <taxon>Bacteroidota</taxon>
        <taxon>Bacteroidia</taxon>
        <taxon>Bacteroidales</taxon>
        <taxon>Candidatus Colimorpha</taxon>
    </lineage>
</organism>
<dbReference type="InterPro" id="IPR016032">
    <property type="entry name" value="Sig_transdc_resp-reg_C-effctor"/>
</dbReference>
<dbReference type="PROSITE" id="PS51755">
    <property type="entry name" value="OMPR_PHOB"/>
    <property type="match status" value="1"/>
</dbReference>
<dbReference type="SUPFAM" id="SSF46894">
    <property type="entry name" value="C-terminal effector domain of the bipartite response regulators"/>
    <property type="match status" value="1"/>
</dbReference>
<feature type="DNA-binding region" description="OmpR/PhoB-type" evidence="2">
    <location>
        <begin position="113"/>
        <end position="211"/>
    </location>
</feature>
<evidence type="ECO:0000313" key="4">
    <source>
        <dbReference type="EMBL" id="MCI5755590.1"/>
    </source>
</evidence>
<evidence type="ECO:0000313" key="5">
    <source>
        <dbReference type="Proteomes" id="UP001139365"/>
    </source>
</evidence>
<dbReference type="InterPro" id="IPR036388">
    <property type="entry name" value="WH-like_DNA-bd_sf"/>
</dbReference>
<comment type="caution">
    <text evidence="4">The sequence shown here is derived from an EMBL/GenBank/DDBJ whole genome shotgun (WGS) entry which is preliminary data.</text>
</comment>
<accession>A0AAE3FHP7</accession>
<evidence type="ECO:0000256" key="1">
    <source>
        <dbReference type="ARBA" id="ARBA00023125"/>
    </source>
</evidence>
<proteinExistence type="predicted"/>
<dbReference type="GO" id="GO:0000160">
    <property type="term" value="P:phosphorelay signal transduction system"/>
    <property type="evidence" value="ECO:0007669"/>
    <property type="project" value="InterPro"/>
</dbReference>
<dbReference type="GO" id="GO:0006355">
    <property type="term" value="P:regulation of DNA-templated transcription"/>
    <property type="evidence" value="ECO:0007669"/>
    <property type="project" value="InterPro"/>
</dbReference>
<dbReference type="Proteomes" id="UP001139365">
    <property type="component" value="Unassembled WGS sequence"/>
</dbReference>
<name>A0AAE3FHP7_9BACT</name>
<keyword evidence="1 2" id="KW-0238">DNA-binding</keyword>
<evidence type="ECO:0000259" key="3">
    <source>
        <dbReference type="PROSITE" id="PS51755"/>
    </source>
</evidence>
<gene>
    <name evidence="4" type="ORF">MR241_04775</name>
</gene>
<dbReference type="Pfam" id="PF00486">
    <property type="entry name" value="Trans_reg_C"/>
    <property type="match status" value="1"/>
</dbReference>
<reference evidence="4 5" key="1">
    <citation type="submission" date="2022-03" db="EMBL/GenBank/DDBJ databases">
        <title>Metagenome-assembled genomes from swine fecal metagenomes.</title>
        <authorList>
            <person name="Holman D.B."/>
            <person name="Kommadath A."/>
        </authorList>
    </citation>
    <scope>NUCLEOTIDE SEQUENCE [LARGE SCALE GENOMIC DNA]</scope>
    <source>
        <strain evidence="4">SUG147</strain>
    </source>
</reference>
<dbReference type="GO" id="GO:0003677">
    <property type="term" value="F:DNA binding"/>
    <property type="evidence" value="ECO:0007669"/>
    <property type="project" value="UniProtKB-UniRule"/>
</dbReference>
<dbReference type="AlphaFoldDB" id="A0AAE3FHP7"/>
<dbReference type="EMBL" id="JALEMU010000073">
    <property type="protein sequence ID" value="MCI5755590.1"/>
    <property type="molecule type" value="Genomic_DNA"/>
</dbReference>
<dbReference type="InterPro" id="IPR001867">
    <property type="entry name" value="OmpR/PhoB-type_DNA-bd"/>
</dbReference>
<sequence>MKPILIISGSTDREKEYARMISLELSAHGFQTTEKREDGLPAAVVAVYGTVGADEAAKATEQFNRAGVTVTVLANECIGRLPSGIVLIERPVDTERFCDLISVAAEKGKAEAQKLKGFGNDLEINRTTGEVVCRGEIIDLTSRERSLLLYLDSRRGSPVSREDAIRDVWGFEFTGETNVVDVYIRYIRKKLDERFDAKFIVAVRGKGYMLR</sequence>
<dbReference type="CDD" id="cd00383">
    <property type="entry name" value="trans_reg_C"/>
    <property type="match status" value="1"/>
</dbReference>
<dbReference type="Gene3D" id="1.10.10.10">
    <property type="entry name" value="Winged helix-like DNA-binding domain superfamily/Winged helix DNA-binding domain"/>
    <property type="match status" value="1"/>
</dbReference>
<protein>
    <submittedName>
        <fullName evidence="4">Winged helix-turn-helix domain-containing protein</fullName>
    </submittedName>
</protein>
<dbReference type="SMART" id="SM00862">
    <property type="entry name" value="Trans_reg_C"/>
    <property type="match status" value="1"/>
</dbReference>